<dbReference type="PANTHER" id="PTHR42837:SF2">
    <property type="entry name" value="MEMBRANE METALLOPROTEASE ARASP2, CHLOROPLASTIC-RELATED"/>
    <property type="match status" value="1"/>
</dbReference>
<evidence type="ECO:0000259" key="12">
    <source>
        <dbReference type="SMART" id="SM00228"/>
    </source>
</evidence>
<keyword evidence="7" id="KW-0862">Zinc</keyword>
<feature type="transmembrane region" description="Helical" evidence="11">
    <location>
        <begin position="342"/>
        <end position="360"/>
    </location>
</feature>
<dbReference type="Pfam" id="PF17820">
    <property type="entry name" value="PDZ_6"/>
    <property type="match status" value="1"/>
</dbReference>
<organism evidence="13 14">
    <name type="scientific">Sphingomonas spermidinifaciens</name>
    <dbReference type="NCBI Taxonomy" id="1141889"/>
    <lineage>
        <taxon>Bacteria</taxon>
        <taxon>Pseudomonadati</taxon>
        <taxon>Pseudomonadota</taxon>
        <taxon>Alphaproteobacteria</taxon>
        <taxon>Sphingomonadales</taxon>
        <taxon>Sphingomonadaceae</taxon>
        <taxon>Sphingomonas</taxon>
    </lineage>
</organism>
<dbReference type="SMART" id="SM00228">
    <property type="entry name" value="PDZ"/>
    <property type="match status" value="1"/>
</dbReference>
<protein>
    <submittedName>
        <fullName evidence="13">RIP metalloprotease RseP</fullName>
    </submittedName>
</protein>
<dbReference type="RefSeq" id="WP_096341422.1">
    <property type="nucleotide sequence ID" value="NZ_NWMW01000001.1"/>
</dbReference>
<evidence type="ECO:0000256" key="5">
    <source>
        <dbReference type="ARBA" id="ARBA00022692"/>
    </source>
</evidence>
<evidence type="ECO:0000313" key="13">
    <source>
        <dbReference type="EMBL" id="PCD03023.1"/>
    </source>
</evidence>
<evidence type="ECO:0000256" key="7">
    <source>
        <dbReference type="ARBA" id="ARBA00022833"/>
    </source>
</evidence>
<dbReference type="AlphaFoldDB" id="A0A2A4B1F4"/>
<keyword evidence="5 11" id="KW-0812">Transmembrane</keyword>
<keyword evidence="10 11" id="KW-0472">Membrane</keyword>
<evidence type="ECO:0000313" key="14">
    <source>
        <dbReference type="Proteomes" id="UP000218366"/>
    </source>
</evidence>
<dbReference type="GO" id="GO:0016020">
    <property type="term" value="C:membrane"/>
    <property type="evidence" value="ECO:0007669"/>
    <property type="project" value="UniProtKB-SubCell"/>
</dbReference>
<dbReference type="InterPro" id="IPR004387">
    <property type="entry name" value="Pept_M50_Zn"/>
</dbReference>
<keyword evidence="6" id="KW-0378">Hydrolase</keyword>
<feature type="transmembrane region" description="Helical" evidence="11">
    <location>
        <begin position="295"/>
        <end position="314"/>
    </location>
</feature>
<comment type="similarity">
    <text evidence="3">Belongs to the peptidase M50B family.</text>
</comment>
<sequence>MIENPGFLFTLLAFVGVIGPLVFVHEMGHYLAGRWFGVKAEAFSIGFGREIAGFTDRRGTRWKFGWLPLGGYVRFAGDMSPASQPSAEWLSLPPEQRARTFQSKPVWQRAIIVAAGPAINFLLAILILGGFAYAYGVSRTPPVVGIVEPGSAAATAGLLPGDRLTALGGRGVDTFDDIAGFARLRPGERIEIVIDRGGASQTLAVTIGERRERDRFGNDYRIGRLGIGPAAPVREPIGLIEAPLIGVERTGEIVGMMVDTIGQIVTGRRSVDELGGPLRIAQVSGQQLSLGLPEFIGLIALISINLGFINLLPVPTLDGGHLLFYAIEAVRRRPVDPQVLEWAFRGGVAALLALMLLVTINDLGAFGLWRSLAGLIG</sequence>
<proteinExistence type="inferred from homology"/>
<dbReference type="InterPro" id="IPR008915">
    <property type="entry name" value="Peptidase_M50"/>
</dbReference>
<dbReference type="OrthoDB" id="9782003at2"/>
<dbReference type="CDD" id="cd06163">
    <property type="entry name" value="S2P-M50_PDZ_RseP-like"/>
    <property type="match status" value="1"/>
</dbReference>
<dbReference type="CDD" id="cd23081">
    <property type="entry name" value="cpPDZ_EcRseP-like"/>
    <property type="match status" value="1"/>
</dbReference>
<dbReference type="Pfam" id="PF02163">
    <property type="entry name" value="Peptidase_M50"/>
    <property type="match status" value="1"/>
</dbReference>
<evidence type="ECO:0000256" key="11">
    <source>
        <dbReference type="SAM" id="Phobius"/>
    </source>
</evidence>
<comment type="subcellular location">
    <subcellularLocation>
        <location evidence="2">Membrane</location>
        <topology evidence="2">Multi-pass membrane protein</topology>
    </subcellularLocation>
</comment>
<dbReference type="InterPro" id="IPR001478">
    <property type="entry name" value="PDZ"/>
</dbReference>
<evidence type="ECO:0000256" key="4">
    <source>
        <dbReference type="ARBA" id="ARBA00022670"/>
    </source>
</evidence>
<comment type="cofactor">
    <cofactor evidence="1">
        <name>Zn(2+)</name>
        <dbReference type="ChEBI" id="CHEBI:29105"/>
    </cofactor>
</comment>
<keyword evidence="8 11" id="KW-1133">Transmembrane helix</keyword>
<dbReference type="Proteomes" id="UP000218366">
    <property type="component" value="Unassembled WGS sequence"/>
</dbReference>
<dbReference type="EMBL" id="NWMW01000001">
    <property type="protein sequence ID" value="PCD03023.1"/>
    <property type="molecule type" value="Genomic_DNA"/>
</dbReference>
<dbReference type="InterPro" id="IPR036034">
    <property type="entry name" value="PDZ_sf"/>
</dbReference>
<accession>A0A2A4B1F4</accession>
<name>A0A2A4B1F4_9SPHN</name>
<dbReference type="GO" id="GO:0004222">
    <property type="term" value="F:metalloendopeptidase activity"/>
    <property type="evidence" value="ECO:0007669"/>
    <property type="project" value="InterPro"/>
</dbReference>
<dbReference type="SUPFAM" id="SSF50156">
    <property type="entry name" value="PDZ domain-like"/>
    <property type="match status" value="1"/>
</dbReference>
<evidence type="ECO:0000256" key="8">
    <source>
        <dbReference type="ARBA" id="ARBA00022989"/>
    </source>
</evidence>
<evidence type="ECO:0000256" key="1">
    <source>
        <dbReference type="ARBA" id="ARBA00001947"/>
    </source>
</evidence>
<keyword evidence="14" id="KW-1185">Reference proteome</keyword>
<dbReference type="InterPro" id="IPR041489">
    <property type="entry name" value="PDZ_6"/>
</dbReference>
<evidence type="ECO:0000256" key="9">
    <source>
        <dbReference type="ARBA" id="ARBA00023049"/>
    </source>
</evidence>
<evidence type="ECO:0000256" key="3">
    <source>
        <dbReference type="ARBA" id="ARBA00007931"/>
    </source>
</evidence>
<keyword evidence="9 13" id="KW-0482">Metalloprotease</keyword>
<dbReference type="GO" id="GO:0006508">
    <property type="term" value="P:proteolysis"/>
    <property type="evidence" value="ECO:0007669"/>
    <property type="project" value="UniProtKB-KW"/>
</dbReference>
<comment type="caution">
    <text evidence="13">The sequence shown here is derived from an EMBL/GenBank/DDBJ whole genome shotgun (WGS) entry which is preliminary data.</text>
</comment>
<dbReference type="Gene3D" id="2.30.42.10">
    <property type="match status" value="1"/>
</dbReference>
<evidence type="ECO:0000256" key="6">
    <source>
        <dbReference type="ARBA" id="ARBA00022801"/>
    </source>
</evidence>
<reference evidence="13 14" key="1">
    <citation type="submission" date="2017-09" db="EMBL/GenBank/DDBJ databases">
        <title>Sphingomonas spermidinifaciens 9NM-10, whole genome shotgun sequence.</title>
        <authorList>
            <person name="Feng G."/>
            <person name="Zhu H."/>
        </authorList>
    </citation>
    <scope>NUCLEOTIDE SEQUENCE [LARGE SCALE GENOMIC DNA]</scope>
    <source>
        <strain evidence="13 14">9NM-10</strain>
    </source>
</reference>
<gene>
    <name evidence="13" type="ORF">COC42_00900</name>
</gene>
<evidence type="ECO:0000256" key="2">
    <source>
        <dbReference type="ARBA" id="ARBA00004141"/>
    </source>
</evidence>
<feature type="transmembrane region" description="Helical" evidence="11">
    <location>
        <begin position="110"/>
        <end position="135"/>
    </location>
</feature>
<evidence type="ECO:0000256" key="10">
    <source>
        <dbReference type="ARBA" id="ARBA00023136"/>
    </source>
</evidence>
<feature type="domain" description="PDZ" evidence="12">
    <location>
        <begin position="121"/>
        <end position="198"/>
    </location>
</feature>
<dbReference type="PANTHER" id="PTHR42837">
    <property type="entry name" value="REGULATOR OF SIGMA-E PROTEASE RSEP"/>
    <property type="match status" value="1"/>
</dbReference>
<feature type="transmembrane region" description="Helical" evidence="11">
    <location>
        <begin position="6"/>
        <end position="24"/>
    </location>
</feature>
<keyword evidence="4 13" id="KW-0645">Protease</keyword>